<dbReference type="EMBL" id="NBTZ01000018">
    <property type="protein sequence ID" value="OTP79003.1"/>
    <property type="molecule type" value="Genomic_DNA"/>
</dbReference>
<proteinExistence type="inferred from homology"/>
<dbReference type="GO" id="GO:0046872">
    <property type="term" value="F:metal ion binding"/>
    <property type="evidence" value="ECO:0007669"/>
    <property type="project" value="UniProtKB-KW"/>
</dbReference>
<evidence type="ECO:0000256" key="2">
    <source>
        <dbReference type="ARBA" id="ARBA00010211"/>
    </source>
</evidence>
<keyword evidence="4 6" id="KW-0378">Hydrolase</keyword>
<dbReference type="Proteomes" id="UP000195221">
    <property type="component" value="Unassembled WGS sequence"/>
</dbReference>
<dbReference type="SUPFAM" id="SSF56529">
    <property type="entry name" value="FAH"/>
    <property type="match status" value="1"/>
</dbReference>
<dbReference type="PANTHER" id="PTHR11820">
    <property type="entry name" value="ACYLPYRUVASE"/>
    <property type="match status" value="1"/>
</dbReference>
<dbReference type="InterPro" id="IPR036663">
    <property type="entry name" value="Fumarylacetoacetase_C_sf"/>
</dbReference>
<comment type="cofactor">
    <cofactor evidence="1">
        <name>Mg(2+)</name>
        <dbReference type="ChEBI" id="CHEBI:18420"/>
    </cofactor>
</comment>
<reference evidence="6 7" key="1">
    <citation type="submission" date="2017-03" db="EMBL/GenBank/DDBJ databases">
        <title>Genome analysis of strain PAMC 26577.</title>
        <authorList>
            <person name="Oh H.-M."/>
            <person name="Yang J.-A."/>
        </authorList>
    </citation>
    <scope>NUCLEOTIDE SEQUENCE [LARGE SCALE GENOMIC DNA]</scope>
    <source>
        <strain evidence="6 7">PAMC 26577</strain>
    </source>
</reference>
<gene>
    <name evidence="6" type="ORF">PAMC26577_02630</name>
</gene>
<dbReference type="GO" id="GO:0016853">
    <property type="term" value="F:isomerase activity"/>
    <property type="evidence" value="ECO:0007669"/>
    <property type="project" value="UniProtKB-ARBA"/>
</dbReference>
<dbReference type="AlphaFoldDB" id="A0A242N5Y0"/>
<sequence>MKFANLLVKDKKTIAVVNTEGDQYWTVDELAGGFSGDMVQLVLQFDSVRNSLRQGENGHPLSSATLLAPIDAPRRNVFCVGKNYYDHAEEFSKSGFDKSAQAGEHIPEAPVVFTKPATTIIGPGVKIPRHADVTQQLDYEAEIGVVIGKAGRGIKKADAMSHVFGYTIINDVTARDLQKLHRQWFLGKSLDGFCPMGPYLVTADELDVDDISIRCWVNGELRQDSNSKLLIFDIPTLIETLSAGIELQPGDVIATGTPAGVGLGFTPPKFLQSGDVVRMEIPQVGVLENEVS</sequence>
<comment type="similarity">
    <text evidence="2">Belongs to the FAH family.</text>
</comment>
<evidence type="ECO:0000259" key="5">
    <source>
        <dbReference type="Pfam" id="PF01557"/>
    </source>
</evidence>
<dbReference type="Pfam" id="PF01557">
    <property type="entry name" value="FAA_hydrolase"/>
    <property type="match status" value="1"/>
</dbReference>
<feature type="domain" description="Fumarylacetoacetase-like C-terminal" evidence="5">
    <location>
        <begin position="77"/>
        <end position="291"/>
    </location>
</feature>
<keyword evidence="3" id="KW-0479">Metal-binding</keyword>
<evidence type="ECO:0000256" key="1">
    <source>
        <dbReference type="ARBA" id="ARBA00001946"/>
    </source>
</evidence>
<dbReference type="FunFam" id="3.90.850.10:FF:000002">
    <property type="entry name" value="2-hydroxyhepta-2,4-diene-1,7-dioate isomerase"/>
    <property type="match status" value="1"/>
</dbReference>
<evidence type="ECO:0000256" key="3">
    <source>
        <dbReference type="ARBA" id="ARBA00022723"/>
    </source>
</evidence>
<evidence type="ECO:0000313" key="7">
    <source>
        <dbReference type="Proteomes" id="UP000195221"/>
    </source>
</evidence>
<dbReference type="PANTHER" id="PTHR11820:SF7">
    <property type="entry name" value="ACYLPYRUVASE FAHD1, MITOCHONDRIAL"/>
    <property type="match status" value="1"/>
</dbReference>
<dbReference type="GO" id="GO:0019752">
    <property type="term" value="P:carboxylic acid metabolic process"/>
    <property type="evidence" value="ECO:0007669"/>
    <property type="project" value="UniProtKB-ARBA"/>
</dbReference>
<accession>A0A242N5Y0</accession>
<name>A0A242N5Y0_CABSO</name>
<dbReference type="Gene3D" id="3.90.850.10">
    <property type="entry name" value="Fumarylacetoacetase-like, C-terminal domain"/>
    <property type="match status" value="1"/>
</dbReference>
<dbReference type="GO" id="GO:0018773">
    <property type="term" value="F:acetylpyruvate hydrolase activity"/>
    <property type="evidence" value="ECO:0007669"/>
    <property type="project" value="TreeGrafter"/>
</dbReference>
<dbReference type="InterPro" id="IPR011234">
    <property type="entry name" value="Fumarylacetoacetase-like_C"/>
</dbReference>
<organism evidence="6 7">
    <name type="scientific">Caballeronia sordidicola</name>
    <name type="common">Burkholderia sordidicola</name>
    <dbReference type="NCBI Taxonomy" id="196367"/>
    <lineage>
        <taxon>Bacteria</taxon>
        <taxon>Pseudomonadati</taxon>
        <taxon>Pseudomonadota</taxon>
        <taxon>Betaproteobacteria</taxon>
        <taxon>Burkholderiales</taxon>
        <taxon>Burkholderiaceae</taxon>
        <taxon>Caballeronia</taxon>
    </lineage>
</organism>
<dbReference type="RefSeq" id="WP_075359433.1">
    <property type="nucleotide sequence ID" value="NZ_MSRG01000071.1"/>
</dbReference>
<evidence type="ECO:0000256" key="4">
    <source>
        <dbReference type="ARBA" id="ARBA00022801"/>
    </source>
</evidence>
<evidence type="ECO:0000313" key="6">
    <source>
        <dbReference type="EMBL" id="OTP79003.1"/>
    </source>
</evidence>
<comment type="caution">
    <text evidence="6">The sequence shown here is derived from an EMBL/GenBank/DDBJ whole genome shotgun (WGS) entry which is preliminary data.</text>
</comment>
<protein>
    <submittedName>
        <fullName evidence="6">Fumarylacetoacetate hydrolase family protein</fullName>
    </submittedName>
</protein>